<dbReference type="InterPro" id="IPR035948">
    <property type="entry name" value="YwqG-like_sf"/>
</dbReference>
<keyword evidence="3" id="KW-1185">Reference proteome</keyword>
<evidence type="ECO:0000313" key="3">
    <source>
        <dbReference type="Proteomes" id="UP000323876"/>
    </source>
</evidence>
<proteinExistence type="predicted"/>
<protein>
    <submittedName>
        <fullName evidence="2">DUF1963 domain-containing protein</fullName>
    </submittedName>
</protein>
<dbReference type="EMBL" id="VXLC01000003">
    <property type="protein sequence ID" value="KAA8889248.1"/>
    <property type="molecule type" value="Genomic_DNA"/>
</dbReference>
<organism evidence="2 3">
    <name type="scientific">Nocardia colli</name>
    <dbReference type="NCBI Taxonomy" id="2545717"/>
    <lineage>
        <taxon>Bacteria</taxon>
        <taxon>Bacillati</taxon>
        <taxon>Actinomycetota</taxon>
        <taxon>Actinomycetes</taxon>
        <taxon>Mycobacteriales</taxon>
        <taxon>Nocardiaceae</taxon>
        <taxon>Nocardia</taxon>
    </lineage>
</organism>
<dbReference type="AlphaFoldDB" id="A0A5N0EIK6"/>
<reference evidence="2 3" key="1">
    <citation type="submission" date="2019-09" db="EMBL/GenBank/DDBJ databases">
        <authorList>
            <person name="Wang X."/>
        </authorList>
    </citation>
    <scope>NUCLEOTIDE SEQUENCE [LARGE SCALE GENOMIC DNA]</scope>
    <source>
        <strain evidence="2 3">CICC 11023</strain>
    </source>
</reference>
<dbReference type="Proteomes" id="UP000323876">
    <property type="component" value="Unassembled WGS sequence"/>
</dbReference>
<evidence type="ECO:0000313" key="2">
    <source>
        <dbReference type="EMBL" id="KAA8889248.1"/>
    </source>
</evidence>
<dbReference type="SUPFAM" id="SSF103032">
    <property type="entry name" value="Hypothetical protein YwqG"/>
    <property type="match status" value="1"/>
</dbReference>
<feature type="region of interest" description="Disordered" evidence="1">
    <location>
        <begin position="131"/>
        <end position="150"/>
    </location>
</feature>
<gene>
    <name evidence="2" type="ORF">F3087_09860</name>
</gene>
<dbReference type="OrthoDB" id="4332009at2"/>
<sequence>MVRTTPPRPVDLEALFPELVPFRREAVRLHPRPGRPGLRDSSLGGPLLWPRWEPWPRCFDMHEDRLDRGSLSWGQITPEGAPFVPVLQLFADAIPELPFPTEADLLQVLWCPHVHLRSYAPRPQLYWRNSSRCGEDHPQPPHPRNAQPDYLPNPCVVHPERVIDYPRGDMPRELFKSLEDRFDQLCETTGWDYEQHLAESSGVKVGGYPTWTQDPDWPNCPGCDEPMDHLLTINSMEFNGDAWRIWLPLEDRPATDTEMDFRNPTFVDKMSPHGLSLGDGGGIYIFDCRTCPYHPYTYRYDCS</sequence>
<accession>A0A5N0EIK6</accession>
<comment type="caution">
    <text evidence="2">The sequence shown here is derived from an EMBL/GenBank/DDBJ whole genome shotgun (WGS) entry which is preliminary data.</text>
</comment>
<evidence type="ECO:0000256" key="1">
    <source>
        <dbReference type="SAM" id="MobiDB-lite"/>
    </source>
</evidence>
<dbReference type="Gene3D" id="2.30.320.10">
    <property type="entry name" value="YwqG-like"/>
    <property type="match status" value="1"/>
</dbReference>
<name>A0A5N0EIK6_9NOCA</name>